<dbReference type="RefSeq" id="YP_011109453.1">
    <property type="nucleotide sequence ID" value="NC_092684.1"/>
</dbReference>
<name>A0A6G9L976_9CAUD</name>
<protein>
    <submittedName>
        <fullName evidence="1">Putative A2 protein</fullName>
    </submittedName>
</protein>
<reference evidence="2" key="1">
    <citation type="submission" date="2020-02" db="EMBL/GenBank/DDBJ databases">
        <authorList>
            <person name="Olsen N.S."/>
            <person name="Forero-Junco L."/>
            <person name="Kot W."/>
            <person name="Hansen L.H."/>
        </authorList>
    </citation>
    <scope>NUCLEOTIDE SEQUENCE [LARGE SCALE GENOMIC DNA]</scope>
</reference>
<dbReference type="Proteomes" id="UP000500731">
    <property type="component" value="Segment"/>
</dbReference>
<keyword evidence="2" id="KW-1185">Reference proteome</keyword>
<proteinExistence type="predicted"/>
<evidence type="ECO:0000313" key="1">
    <source>
        <dbReference type="EMBL" id="QIQ61529.1"/>
    </source>
</evidence>
<sequence>MSNVKTEKTEKTAKFSWNEENTEKAVSMYSEMVAKSGIEFANSDGLKEIAAAVGAASPVSVRSKLTSAKAYQKSDKPRKVGGGSSVRKAHYVRVIAKHAIDSGIVKDADDLASLESAKLETLDAVAQLLGVAEEVKQAAGE</sequence>
<dbReference type="EMBL" id="MT074460">
    <property type="protein sequence ID" value="QIQ61529.1"/>
    <property type="molecule type" value="Genomic_DNA"/>
</dbReference>
<accession>A0A6G9L976</accession>
<dbReference type="GeneID" id="99323077"/>
<evidence type="ECO:0000313" key="2">
    <source>
        <dbReference type="Proteomes" id="UP000500731"/>
    </source>
</evidence>
<gene>
    <name evidence="1" type="ORF">bux_11</name>
</gene>
<organism evidence="1 2">
    <name type="scientific">Salmonella phage bux</name>
    <dbReference type="NCBI Taxonomy" id="2713288"/>
    <lineage>
        <taxon>Viruses</taxon>
        <taxon>Duplodnaviria</taxon>
        <taxon>Heunggongvirae</taxon>
        <taxon>Uroviricota</taxon>
        <taxon>Caudoviricetes</taxon>
        <taxon>Demerecviridae</taxon>
        <taxon>Markadamsvirinae</taxon>
        <taxon>Epseptimavirus</taxon>
        <taxon>Epseptimavirus bux</taxon>
    </lineage>
</organism>